<dbReference type="eggNOG" id="arCOG06378">
    <property type="taxonomic scope" value="Archaea"/>
</dbReference>
<dbReference type="GeneID" id="8384116"/>
<keyword evidence="3" id="KW-1185">Reference proteome</keyword>
<protein>
    <recommendedName>
        <fullName evidence="4">Lipoprotein</fullName>
    </recommendedName>
</protein>
<evidence type="ECO:0008006" key="4">
    <source>
        <dbReference type="Google" id="ProtNLM"/>
    </source>
</evidence>
<proteinExistence type="predicted"/>
<evidence type="ECO:0000256" key="1">
    <source>
        <dbReference type="SAM" id="MobiDB-lite"/>
    </source>
</evidence>
<dbReference type="EMBL" id="CP001687">
    <property type="protein sequence ID" value="ACV11998.1"/>
    <property type="molecule type" value="Genomic_DNA"/>
</dbReference>
<dbReference type="PROSITE" id="PS51257">
    <property type="entry name" value="PROKAR_LIPOPROTEIN"/>
    <property type="match status" value="1"/>
</dbReference>
<organism evidence="2 3">
    <name type="scientific">Halorhabdus utahensis (strain DSM 12940 / JCM 11049 / AX-2)</name>
    <dbReference type="NCBI Taxonomy" id="519442"/>
    <lineage>
        <taxon>Archaea</taxon>
        <taxon>Methanobacteriati</taxon>
        <taxon>Methanobacteriota</taxon>
        <taxon>Stenosarchaea group</taxon>
        <taxon>Halobacteria</taxon>
        <taxon>Halobacteriales</taxon>
        <taxon>Haloarculaceae</taxon>
        <taxon>Halorhabdus</taxon>
    </lineage>
</organism>
<feature type="compositionally biased region" description="Low complexity" evidence="1">
    <location>
        <begin position="25"/>
        <end position="35"/>
    </location>
</feature>
<dbReference type="STRING" id="519442.Huta_1828"/>
<sequence length="189" mass="20163">MNRRQALAAITTSTLSLAGCLASQTTGPAGAAGTATPPPPPADLPPANTGLRGDFDPETTYREIEVGSRDGVDEDYVPHELLIWNATAGQRTVNLRILDRVAEESVHREAYTIPAAEALRTTLLEPSQYFVQLWGPAIDTETLLVPCIIFDCNYSTTSISLYEDGHVGSVVSSTLAGCPSYDCDAPIPE</sequence>
<dbReference type="AlphaFoldDB" id="C7NSB1"/>
<evidence type="ECO:0000313" key="3">
    <source>
        <dbReference type="Proteomes" id="UP000002071"/>
    </source>
</evidence>
<reference evidence="2 3" key="1">
    <citation type="journal article" date="2009" name="Stand. Genomic Sci.">
        <title>Complete genome sequence of Halorhabdus utahensis type strain (AX-2).</title>
        <authorList>
            <person name="Anderson I."/>
            <person name="Tindall B.J."/>
            <person name="Pomrenke H."/>
            <person name="Goker M."/>
            <person name="Lapidus A."/>
            <person name="Nolan M."/>
            <person name="Copeland A."/>
            <person name="Glavina Del Rio T."/>
            <person name="Chen F."/>
            <person name="Tice H."/>
            <person name="Cheng J.F."/>
            <person name="Lucas S."/>
            <person name="Chertkov O."/>
            <person name="Bruce D."/>
            <person name="Brettin T."/>
            <person name="Detter J.C."/>
            <person name="Han C."/>
            <person name="Goodwin L."/>
            <person name="Land M."/>
            <person name="Hauser L."/>
            <person name="Chang Y.J."/>
            <person name="Jeffries C.D."/>
            <person name="Pitluck S."/>
            <person name="Pati A."/>
            <person name="Mavromatis K."/>
            <person name="Ivanova N."/>
            <person name="Ovchinnikova G."/>
            <person name="Chen A."/>
            <person name="Palaniappan K."/>
            <person name="Chain P."/>
            <person name="Rohde M."/>
            <person name="Bristow J."/>
            <person name="Eisen J.A."/>
            <person name="Markowitz V."/>
            <person name="Hugenholtz P."/>
            <person name="Kyrpides N.C."/>
            <person name="Klenk H.P."/>
        </authorList>
    </citation>
    <scope>NUCLEOTIDE SEQUENCE [LARGE SCALE GENOMIC DNA]</scope>
    <source>
        <strain evidence="3">DSM 12940 / JCM 11049 / AX-2</strain>
    </source>
</reference>
<dbReference type="RefSeq" id="WP_015789570.1">
    <property type="nucleotide sequence ID" value="NC_013158.1"/>
</dbReference>
<dbReference type="OrthoDB" id="238613at2157"/>
<name>C7NSB1_HALUD</name>
<accession>C7NSB1</accession>
<evidence type="ECO:0000313" key="2">
    <source>
        <dbReference type="EMBL" id="ACV11998.1"/>
    </source>
</evidence>
<dbReference type="Proteomes" id="UP000002071">
    <property type="component" value="Chromosome"/>
</dbReference>
<dbReference type="KEGG" id="hut:Huta_1828"/>
<gene>
    <name evidence="2" type="ordered locus">Huta_1828</name>
</gene>
<dbReference type="HOGENOM" id="CLU_1451392_0_0_2"/>
<feature type="region of interest" description="Disordered" evidence="1">
    <location>
        <begin position="25"/>
        <end position="53"/>
    </location>
</feature>